<dbReference type="PANTHER" id="PTHR12320">
    <property type="entry name" value="PROTEIN PHOSPHATASE 2C"/>
    <property type="match status" value="1"/>
</dbReference>
<dbReference type="InterPro" id="IPR001932">
    <property type="entry name" value="PPM-type_phosphatase-like_dom"/>
</dbReference>
<keyword evidence="4" id="KW-1185">Reference proteome</keyword>
<dbReference type="InterPro" id="IPR039123">
    <property type="entry name" value="PPTC7"/>
</dbReference>
<gene>
    <name evidence="3" type="ORF">OLC1_LOCUS13027</name>
</gene>
<accession>A0AAV1DAY2</accession>
<dbReference type="Proteomes" id="UP001161247">
    <property type="component" value="Chromosome 4"/>
</dbReference>
<name>A0AAV1DAY2_OLDCO</name>
<protein>
    <submittedName>
        <fullName evidence="3">OLC1v1002599C1</fullName>
    </submittedName>
</protein>
<dbReference type="Pfam" id="PF13672">
    <property type="entry name" value="PP2C_2"/>
    <property type="match status" value="1"/>
</dbReference>
<proteinExistence type="predicted"/>
<dbReference type="SMART" id="SM00332">
    <property type="entry name" value="PP2Cc"/>
    <property type="match status" value="1"/>
</dbReference>
<sequence length="781" mass="83042">MADYHCAILVSRSITNTSISIPSYSPQNPLILLRNRQFANPRTSKRRPKFAPLHCRSNDEPTSSVPSSSDFDIIATREHHDGSLIFLFGDPSEIVKDDEVLEESNLRITEVVSEFQEKHNALKVLDADTESHTTVQTIQREAKNLNVASDAVNSTVTNVAVDAQNPTVTNGAPDSLTFSVIGSVSDMLSTATSSQKSSDSIEGFSELSEKLVEEANDVNNVESGVVNDDNSGGGFDEIMPMSTSMEAEPTIDQEADSVSKAEPNMESTSVAADGPNEEDIVSQSSEPIVDEDAVSVAVDEPVKEYTVTQTSEPSLGEEAASVVVDDPVAEDTMSAASIVVEEDTVTQTSEPSLGEEAASIVVDEPVTEDTVSQTSEPFIAEEAASVVVDEPAKGDTASEPILDEVAVSIVEDTDSQISEPIIGEEAASIAVDEPVEEDKLSQISKPILDEATSSIEAEEPIENGAPSFAIDASSQLSKINQDESILAVEEHMAIDDSESNDHLEASQTDLVELESPPAPLDSKEIPIEELLLTSGAAVLPYPSKALTGGEDAYFISGKNWLGVADGVGQWSFEGIDPGVYARELMENCKKIVSEGNGSWRPTPVEILRLSVAESQSPGSATVLVAHFDGQALHVVNIGDSGFLVLRNGNVYKKSSPMSHEFNFPLQIQRGDDPSKLLEGYKIELDEGDIVVLATDGIFDNLYEKEIAAIVTSSLEAGTGVQETAELLATKAQEVGRSASGRSPFADAAQAAGYVGYTGGKLDDVAVIVSLVQKQTNIDASV</sequence>
<dbReference type="SMART" id="SM00331">
    <property type="entry name" value="PP2C_SIG"/>
    <property type="match status" value="1"/>
</dbReference>
<feature type="region of interest" description="Disordered" evidence="1">
    <location>
        <begin position="41"/>
        <end position="68"/>
    </location>
</feature>
<feature type="region of interest" description="Disordered" evidence="1">
    <location>
        <begin position="248"/>
        <end position="278"/>
    </location>
</feature>
<dbReference type="Gene3D" id="3.60.40.10">
    <property type="entry name" value="PPM-type phosphatase domain"/>
    <property type="match status" value="1"/>
</dbReference>
<dbReference type="InterPro" id="IPR036457">
    <property type="entry name" value="PPM-type-like_dom_sf"/>
</dbReference>
<dbReference type="EMBL" id="OX459121">
    <property type="protein sequence ID" value="CAI9103997.1"/>
    <property type="molecule type" value="Genomic_DNA"/>
</dbReference>
<feature type="domain" description="PPM-type phosphatase" evidence="2">
    <location>
        <begin position="533"/>
        <end position="771"/>
    </location>
</feature>
<evidence type="ECO:0000259" key="2">
    <source>
        <dbReference type="PROSITE" id="PS51746"/>
    </source>
</evidence>
<dbReference type="AlphaFoldDB" id="A0AAV1DAY2"/>
<evidence type="ECO:0000313" key="4">
    <source>
        <dbReference type="Proteomes" id="UP001161247"/>
    </source>
</evidence>
<reference evidence="3" key="1">
    <citation type="submission" date="2023-03" db="EMBL/GenBank/DDBJ databases">
        <authorList>
            <person name="Julca I."/>
        </authorList>
    </citation>
    <scope>NUCLEOTIDE SEQUENCE</scope>
</reference>
<organism evidence="3 4">
    <name type="scientific">Oldenlandia corymbosa var. corymbosa</name>
    <dbReference type="NCBI Taxonomy" id="529605"/>
    <lineage>
        <taxon>Eukaryota</taxon>
        <taxon>Viridiplantae</taxon>
        <taxon>Streptophyta</taxon>
        <taxon>Embryophyta</taxon>
        <taxon>Tracheophyta</taxon>
        <taxon>Spermatophyta</taxon>
        <taxon>Magnoliopsida</taxon>
        <taxon>eudicotyledons</taxon>
        <taxon>Gunneridae</taxon>
        <taxon>Pentapetalae</taxon>
        <taxon>asterids</taxon>
        <taxon>lamiids</taxon>
        <taxon>Gentianales</taxon>
        <taxon>Rubiaceae</taxon>
        <taxon>Rubioideae</taxon>
        <taxon>Spermacoceae</taxon>
        <taxon>Hedyotis-Oldenlandia complex</taxon>
        <taxon>Oldenlandia</taxon>
    </lineage>
</organism>
<dbReference type="PROSITE" id="PS51746">
    <property type="entry name" value="PPM_2"/>
    <property type="match status" value="1"/>
</dbReference>
<dbReference type="GO" id="GO:0004722">
    <property type="term" value="F:protein serine/threonine phosphatase activity"/>
    <property type="evidence" value="ECO:0007669"/>
    <property type="project" value="TreeGrafter"/>
</dbReference>
<evidence type="ECO:0000313" key="3">
    <source>
        <dbReference type="EMBL" id="CAI9103997.1"/>
    </source>
</evidence>
<dbReference type="GO" id="GO:0009507">
    <property type="term" value="C:chloroplast"/>
    <property type="evidence" value="ECO:0007669"/>
    <property type="project" value="TreeGrafter"/>
</dbReference>
<evidence type="ECO:0000256" key="1">
    <source>
        <dbReference type="SAM" id="MobiDB-lite"/>
    </source>
</evidence>
<dbReference type="SUPFAM" id="SSF81606">
    <property type="entry name" value="PP2C-like"/>
    <property type="match status" value="1"/>
</dbReference>
<dbReference type="PANTHER" id="PTHR12320:SF1">
    <property type="entry name" value="PROTEIN PHOSPHATASE PTC7 HOMOLOG"/>
    <property type="match status" value="1"/>
</dbReference>